<organism evidence="1">
    <name type="scientific">marine sediment metagenome</name>
    <dbReference type="NCBI Taxonomy" id="412755"/>
    <lineage>
        <taxon>unclassified sequences</taxon>
        <taxon>metagenomes</taxon>
        <taxon>ecological metagenomes</taxon>
    </lineage>
</organism>
<name>A0A0F9DSJ6_9ZZZZ</name>
<comment type="caution">
    <text evidence="1">The sequence shown here is derived from an EMBL/GenBank/DDBJ whole genome shotgun (WGS) entry which is preliminary data.</text>
</comment>
<proteinExistence type="predicted"/>
<accession>A0A0F9DSJ6</accession>
<sequence length="41" mass="4995">MCETDMEEKIQYSDKNAYDLLNRLLRLYPFSIQTNERLLLL</sequence>
<dbReference type="AlphaFoldDB" id="A0A0F9DSJ6"/>
<dbReference type="EMBL" id="LAZR01027744">
    <property type="protein sequence ID" value="KKL64778.1"/>
    <property type="molecule type" value="Genomic_DNA"/>
</dbReference>
<evidence type="ECO:0000313" key="1">
    <source>
        <dbReference type="EMBL" id="KKL64778.1"/>
    </source>
</evidence>
<reference evidence="1" key="1">
    <citation type="journal article" date="2015" name="Nature">
        <title>Complex archaea that bridge the gap between prokaryotes and eukaryotes.</title>
        <authorList>
            <person name="Spang A."/>
            <person name="Saw J.H."/>
            <person name="Jorgensen S.L."/>
            <person name="Zaremba-Niedzwiedzka K."/>
            <person name="Martijn J."/>
            <person name="Lind A.E."/>
            <person name="van Eijk R."/>
            <person name="Schleper C."/>
            <person name="Guy L."/>
            <person name="Ettema T.J."/>
        </authorList>
    </citation>
    <scope>NUCLEOTIDE SEQUENCE</scope>
</reference>
<protein>
    <submittedName>
        <fullName evidence="1">Uncharacterized protein</fullName>
    </submittedName>
</protein>
<gene>
    <name evidence="1" type="ORF">LCGC14_2161600</name>
</gene>